<feature type="region of interest" description="Disordered" evidence="7">
    <location>
        <begin position="161"/>
        <end position="256"/>
    </location>
</feature>
<dbReference type="InterPro" id="IPR040038">
    <property type="entry name" value="TIPIN/Csm3/Swi3"/>
</dbReference>
<organism evidence="9 10">
    <name type="scientific">Plectus sambesii</name>
    <dbReference type="NCBI Taxonomy" id="2011161"/>
    <lineage>
        <taxon>Eukaryota</taxon>
        <taxon>Metazoa</taxon>
        <taxon>Ecdysozoa</taxon>
        <taxon>Nematoda</taxon>
        <taxon>Chromadorea</taxon>
        <taxon>Plectida</taxon>
        <taxon>Plectina</taxon>
        <taxon>Plectoidea</taxon>
        <taxon>Plectidae</taxon>
        <taxon>Plectus</taxon>
    </lineage>
</organism>
<comment type="similarity">
    <text evidence="2 6">Belongs to the CSM3 family.</text>
</comment>
<evidence type="ECO:0000256" key="7">
    <source>
        <dbReference type="SAM" id="MobiDB-lite"/>
    </source>
</evidence>
<feature type="compositionally biased region" description="Low complexity" evidence="7">
    <location>
        <begin position="275"/>
        <end position="284"/>
    </location>
</feature>
<dbReference type="WBParaSite" id="PSAMB.scaffold11232size3502.g33980.t1">
    <property type="protein sequence ID" value="PSAMB.scaffold11232size3502.g33980.t1"/>
    <property type="gene ID" value="PSAMB.scaffold11232size3502.g33980"/>
</dbReference>
<dbReference type="InterPro" id="IPR012923">
    <property type="entry name" value="Csm3"/>
</dbReference>
<dbReference type="Pfam" id="PF07962">
    <property type="entry name" value="Swi3"/>
    <property type="match status" value="1"/>
</dbReference>
<evidence type="ECO:0000313" key="10">
    <source>
        <dbReference type="WBParaSite" id="PSAMB.scaffold11232size3502.g33980.t1"/>
    </source>
</evidence>
<dbReference type="GO" id="GO:0000076">
    <property type="term" value="P:DNA replication checkpoint signaling"/>
    <property type="evidence" value="ECO:0007669"/>
    <property type="project" value="UniProtKB-UniRule"/>
</dbReference>
<feature type="compositionally biased region" description="Acidic residues" evidence="7">
    <location>
        <begin position="7"/>
        <end position="31"/>
    </location>
</feature>
<feature type="compositionally biased region" description="Basic and acidic residues" evidence="7">
    <location>
        <begin position="245"/>
        <end position="256"/>
    </location>
</feature>
<comment type="subcellular location">
    <subcellularLocation>
        <location evidence="1 6">Nucleus</location>
    </subcellularLocation>
</comment>
<keyword evidence="4 6" id="KW-0539">Nucleus</keyword>
<feature type="compositionally biased region" description="Low complexity" evidence="7">
    <location>
        <begin position="161"/>
        <end position="170"/>
    </location>
</feature>
<dbReference type="GO" id="GO:0043111">
    <property type="term" value="P:replication fork arrest"/>
    <property type="evidence" value="ECO:0007669"/>
    <property type="project" value="TreeGrafter"/>
</dbReference>
<dbReference type="GO" id="GO:0003677">
    <property type="term" value="F:DNA binding"/>
    <property type="evidence" value="ECO:0007669"/>
    <property type="project" value="TreeGrafter"/>
</dbReference>
<dbReference type="PANTHER" id="PTHR13220:SF11">
    <property type="entry name" value="TIMELESS-INTERACTING PROTEIN"/>
    <property type="match status" value="1"/>
</dbReference>
<proteinExistence type="inferred from homology"/>
<evidence type="ECO:0000256" key="3">
    <source>
        <dbReference type="ARBA" id="ARBA00022763"/>
    </source>
</evidence>
<dbReference type="Proteomes" id="UP000887566">
    <property type="component" value="Unplaced"/>
</dbReference>
<feature type="compositionally biased region" description="Low complexity" evidence="7">
    <location>
        <begin position="181"/>
        <end position="197"/>
    </location>
</feature>
<dbReference type="GO" id="GO:0031297">
    <property type="term" value="P:replication fork processing"/>
    <property type="evidence" value="ECO:0007669"/>
    <property type="project" value="UniProtKB-UniRule"/>
</dbReference>
<feature type="region of interest" description="Disordered" evidence="7">
    <location>
        <begin position="275"/>
        <end position="343"/>
    </location>
</feature>
<accession>A0A914UPJ5</accession>
<reference evidence="10" key="1">
    <citation type="submission" date="2022-11" db="UniProtKB">
        <authorList>
            <consortium name="WormBaseParasite"/>
        </authorList>
    </citation>
    <scope>IDENTIFICATION</scope>
</reference>
<evidence type="ECO:0000259" key="8">
    <source>
        <dbReference type="Pfam" id="PF07962"/>
    </source>
</evidence>
<sequence>MQSINLDMDDFYDRDGFDDEPFAEEAEEVPDPDERRRRRAGRGDDDVPTDEQVLAGMDKTLPKRRTTKPQPKLDEKRLCSETGFTSLPVLFKDWKPNPKKDEYGNLCSMMNKLEHWAHRLYPKLKFDDFLARVEQLGDKRPVKTQMQKLRMDMPLRDDDFAAATADNGKNGDNDAMDADDGNGQLATSAPTTTAAAANDDDYDPFADAYGDSSPPSAPPSFSSDSVSALPAPPQQTAPTASTMTDEQRQRMEANRLRAIELRQKRLEYYARLDTASAEAATSSDTNERSSTDPSENRETSASPIAPVDAPPSEADNLPPTQPAPESQLLDEDDVMMSLCDGQP</sequence>
<keyword evidence="3 6" id="KW-0227">DNA damage</keyword>
<keyword evidence="5 6" id="KW-0131">Cell cycle</keyword>
<evidence type="ECO:0000256" key="1">
    <source>
        <dbReference type="ARBA" id="ARBA00004123"/>
    </source>
</evidence>
<evidence type="ECO:0000256" key="4">
    <source>
        <dbReference type="ARBA" id="ARBA00023242"/>
    </source>
</evidence>
<feature type="compositionally biased region" description="Basic and acidic residues" evidence="7">
    <location>
        <begin position="285"/>
        <end position="298"/>
    </location>
</feature>
<evidence type="ECO:0000256" key="5">
    <source>
        <dbReference type="ARBA" id="ARBA00023306"/>
    </source>
</evidence>
<dbReference type="GO" id="GO:0031298">
    <property type="term" value="C:replication fork protection complex"/>
    <property type="evidence" value="ECO:0007669"/>
    <property type="project" value="TreeGrafter"/>
</dbReference>
<evidence type="ECO:0000256" key="2">
    <source>
        <dbReference type="ARBA" id="ARBA00006075"/>
    </source>
</evidence>
<feature type="region of interest" description="Disordered" evidence="7">
    <location>
        <begin position="1"/>
        <end position="74"/>
    </location>
</feature>
<keyword evidence="9" id="KW-1185">Reference proteome</keyword>
<dbReference type="PANTHER" id="PTHR13220">
    <property type="entry name" value="TIMELESS INTERACTING-RELATED"/>
    <property type="match status" value="1"/>
</dbReference>
<dbReference type="GO" id="GO:0006974">
    <property type="term" value="P:DNA damage response"/>
    <property type="evidence" value="ECO:0007669"/>
    <property type="project" value="UniProtKB-KW"/>
</dbReference>
<feature type="domain" description="Chromosome segregation in meiosis protein 3" evidence="8">
    <location>
        <begin position="72"/>
        <end position="153"/>
    </location>
</feature>
<name>A0A914UPJ5_9BILA</name>
<dbReference type="AlphaFoldDB" id="A0A914UPJ5"/>
<feature type="compositionally biased region" description="Low complexity" evidence="7">
    <location>
        <begin position="205"/>
        <end position="229"/>
    </location>
</feature>
<comment type="function">
    <text evidence="6">Plays an important role in the control of DNA replication and the maintenance of replication fork stability.</text>
</comment>
<evidence type="ECO:0000256" key="6">
    <source>
        <dbReference type="RuleBase" id="RU366049"/>
    </source>
</evidence>
<protein>
    <recommendedName>
        <fullName evidence="6">TIMELESS-interacting protein</fullName>
    </recommendedName>
</protein>
<evidence type="ECO:0000313" key="9">
    <source>
        <dbReference type="Proteomes" id="UP000887566"/>
    </source>
</evidence>